<evidence type="ECO:0000256" key="4">
    <source>
        <dbReference type="ARBA" id="ARBA00022833"/>
    </source>
</evidence>
<name>A0A8C2US99_CHILA</name>
<dbReference type="AlphaFoldDB" id="A0A8C2US99"/>
<reference evidence="8" key="1">
    <citation type="submission" date="2025-08" db="UniProtKB">
        <authorList>
            <consortium name="Ensembl"/>
        </authorList>
    </citation>
    <scope>IDENTIFICATION</scope>
</reference>
<dbReference type="Gene3D" id="3.30.40.10">
    <property type="entry name" value="Zinc/RING finger domain, C3HC4 (zinc finger)"/>
    <property type="match status" value="1"/>
</dbReference>
<dbReference type="SUPFAM" id="SSF57850">
    <property type="entry name" value="RING/U-box"/>
    <property type="match status" value="1"/>
</dbReference>
<dbReference type="SUPFAM" id="SSF57845">
    <property type="entry name" value="B-box zinc-binding domain"/>
    <property type="match status" value="1"/>
</dbReference>
<sequence length="243" mass="26971">MEEESLEEGVCAICQDLLKEAVSADCGHLFCRACLTQHVQKASGDLCCPLCRKPCSEGVLGEGYLCHSHQKRVCWFCEESKLFLCVECLESPEHQPHPEPTIENAISHYKERLTRRSRKLRKDLALLQRLEALGAERLQALRVGCGNHRLDTKPESLQQTEGQLEAFRRQGLDQLEGPADRAGALSLSEAITQLSSLVAELERTARELDPSTLKHASDLLSRSALQNLDRLSSLLPLPGPASH</sequence>
<dbReference type="Proteomes" id="UP000694398">
    <property type="component" value="Unassembled WGS sequence"/>
</dbReference>
<evidence type="ECO:0000256" key="1">
    <source>
        <dbReference type="ARBA" id="ARBA00008518"/>
    </source>
</evidence>
<dbReference type="GeneTree" id="ENSGT00710000106875"/>
<accession>A0A8C2US99</accession>
<evidence type="ECO:0000256" key="3">
    <source>
        <dbReference type="ARBA" id="ARBA00022771"/>
    </source>
</evidence>
<dbReference type="PROSITE" id="PS00518">
    <property type="entry name" value="ZF_RING_1"/>
    <property type="match status" value="1"/>
</dbReference>
<dbReference type="PROSITE" id="PS50119">
    <property type="entry name" value="ZF_BBOX"/>
    <property type="match status" value="1"/>
</dbReference>
<evidence type="ECO:0000259" key="6">
    <source>
        <dbReference type="PROSITE" id="PS50089"/>
    </source>
</evidence>
<organism evidence="8 9">
    <name type="scientific">Chinchilla lanigera</name>
    <name type="common">Long-tailed chinchilla</name>
    <name type="synonym">Chinchilla villidera</name>
    <dbReference type="NCBI Taxonomy" id="34839"/>
    <lineage>
        <taxon>Eukaryota</taxon>
        <taxon>Metazoa</taxon>
        <taxon>Chordata</taxon>
        <taxon>Craniata</taxon>
        <taxon>Vertebrata</taxon>
        <taxon>Euteleostomi</taxon>
        <taxon>Mammalia</taxon>
        <taxon>Eutheria</taxon>
        <taxon>Euarchontoglires</taxon>
        <taxon>Glires</taxon>
        <taxon>Rodentia</taxon>
        <taxon>Hystricomorpha</taxon>
        <taxon>Chinchillidae</taxon>
        <taxon>Chinchilla</taxon>
    </lineage>
</organism>
<feature type="domain" description="RING-type" evidence="6">
    <location>
        <begin position="11"/>
        <end position="52"/>
    </location>
</feature>
<dbReference type="GO" id="GO:0042177">
    <property type="term" value="P:negative regulation of protein catabolic process"/>
    <property type="evidence" value="ECO:0007669"/>
    <property type="project" value="Ensembl"/>
</dbReference>
<dbReference type="PROSITE" id="PS50089">
    <property type="entry name" value="ZF_RING_2"/>
    <property type="match status" value="1"/>
</dbReference>
<dbReference type="Gene3D" id="3.30.160.60">
    <property type="entry name" value="Classic Zinc Finger"/>
    <property type="match status" value="1"/>
</dbReference>
<dbReference type="Pfam" id="PF00097">
    <property type="entry name" value="zf-C3HC4"/>
    <property type="match status" value="1"/>
</dbReference>
<reference evidence="8" key="2">
    <citation type="submission" date="2025-09" db="UniProtKB">
        <authorList>
            <consortium name="Ensembl"/>
        </authorList>
    </citation>
    <scope>IDENTIFICATION</scope>
</reference>
<dbReference type="GO" id="GO:0008270">
    <property type="term" value="F:zinc ion binding"/>
    <property type="evidence" value="ECO:0007669"/>
    <property type="project" value="UniProtKB-KW"/>
</dbReference>
<dbReference type="InterPro" id="IPR018957">
    <property type="entry name" value="Znf_C3HC4_RING-type"/>
</dbReference>
<dbReference type="InterPro" id="IPR013083">
    <property type="entry name" value="Znf_RING/FYVE/PHD"/>
</dbReference>
<dbReference type="GO" id="GO:0045116">
    <property type="term" value="P:protein neddylation"/>
    <property type="evidence" value="ECO:0007669"/>
    <property type="project" value="Ensembl"/>
</dbReference>
<protein>
    <submittedName>
        <fullName evidence="8">Tripartite motif containing 40</fullName>
    </submittedName>
</protein>
<dbReference type="Ensembl" id="ENSCLAT00000005103.1">
    <property type="protein sequence ID" value="ENSCLAP00000005011.1"/>
    <property type="gene ID" value="ENSCLAG00000003556.1"/>
</dbReference>
<keyword evidence="4" id="KW-0862">Zinc</keyword>
<evidence type="ECO:0000313" key="8">
    <source>
        <dbReference type="Ensembl" id="ENSCLAP00000005011.1"/>
    </source>
</evidence>
<dbReference type="PANTHER" id="PTHR24103">
    <property type="entry name" value="E3 UBIQUITIN-PROTEIN LIGASE TRIM"/>
    <property type="match status" value="1"/>
</dbReference>
<comment type="similarity">
    <text evidence="1">Belongs to the TRIM/RBCC family.</text>
</comment>
<dbReference type="GO" id="GO:1900181">
    <property type="term" value="P:negative regulation of protein localization to nucleus"/>
    <property type="evidence" value="ECO:0007669"/>
    <property type="project" value="Ensembl"/>
</dbReference>
<keyword evidence="3 5" id="KW-0863">Zinc-finger</keyword>
<dbReference type="InterPro" id="IPR000315">
    <property type="entry name" value="Znf_B-box"/>
</dbReference>
<evidence type="ECO:0000259" key="7">
    <source>
        <dbReference type="PROSITE" id="PS50119"/>
    </source>
</evidence>
<dbReference type="SMART" id="SM00184">
    <property type="entry name" value="RING"/>
    <property type="match status" value="1"/>
</dbReference>
<dbReference type="GO" id="GO:0008385">
    <property type="term" value="C:IkappaB kinase complex"/>
    <property type="evidence" value="ECO:0007669"/>
    <property type="project" value="Ensembl"/>
</dbReference>
<proteinExistence type="inferred from homology"/>
<dbReference type="InterPro" id="IPR050143">
    <property type="entry name" value="TRIM/RBCC"/>
</dbReference>
<evidence type="ECO:0000313" key="9">
    <source>
        <dbReference type="Proteomes" id="UP000694398"/>
    </source>
</evidence>
<keyword evidence="2" id="KW-0479">Metal-binding</keyword>
<dbReference type="InterPro" id="IPR017907">
    <property type="entry name" value="Znf_RING_CS"/>
</dbReference>
<dbReference type="InterPro" id="IPR001841">
    <property type="entry name" value="Znf_RING"/>
</dbReference>
<evidence type="ECO:0000256" key="2">
    <source>
        <dbReference type="ARBA" id="ARBA00022723"/>
    </source>
</evidence>
<feature type="domain" description="B box-type" evidence="7">
    <location>
        <begin position="61"/>
        <end position="102"/>
    </location>
</feature>
<evidence type="ECO:0000256" key="5">
    <source>
        <dbReference type="PROSITE-ProRule" id="PRU00024"/>
    </source>
</evidence>
<dbReference type="OMA" id="CLESPEH"/>
<keyword evidence="9" id="KW-1185">Reference proteome</keyword>
<gene>
    <name evidence="8" type="primary">TRIM40</name>
</gene>